<keyword evidence="2" id="KW-0806">Transcription termination</keyword>
<gene>
    <name evidence="4" type="ORF">MUK42_14493</name>
</gene>
<keyword evidence="3" id="KW-0809">Transit peptide</keyword>
<dbReference type="PANTHER" id="PTHR13068">
    <property type="entry name" value="CGI-12 PROTEIN-RELATED"/>
    <property type="match status" value="1"/>
</dbReference>
<dbReference type="PANTHER" id="PTHR13068:SF5">
    <property type="entry name" value="TRANSCRIPTION TERMINATION FACTOR MTERF6, CHLOROPLASTIC_MITOCHONDRIAL"/>
    <property type="match status" value="1"/>
</dbReference>
<keyword evidence="2" id="KW-0804">Transcription</keyword>
<dbReference type="AlphaFoldDB" id="A0A9E7GRM7"/>
<protein>
    <submittedName>
        <fullName evidence="4">mTERF</fullName>
    </submittedName>
</protein>
<dbReference type="Pfam" id="PF02536">
    <property type="entry name" value="mTERF"/>
    <property type="match status" value="1"/>
</dbReference>
<evidence type="ECO:0000256" key="1">
    <source>
        <dbReference type="ARBA" id="ARBA00007692"/>
    </source>
</evidence>
<name>A0A9E7GRM7_9LILI</name>
<dbReference type="GO" id="GO:0006353">
    <property type="term" value="P:DNA-templated transcription termination"/>
    <property type="evidence" value="ECO:0007669"/>
    <property type="project" value="UniProtKB-KW"/>
</dbReference>
<dbReference type="Gene3D" id="1.25.70.10">
    <property type="entry name" value="Transcription termination factor 3, mitochondrial"/>
    <property type="match status" value="1"/>
</dbReference>
<proteinExistence type="inferred from homology"/>
<evidence type="ECO:0000256" key="2">
    <source>
        <dbReference type="ARBA" id="ARBA00022472"/>
    </source>
</evidence>
<evidence type="ECO:0000313" key="5">
    <source>
        <dbReference type="Proteomes" id="UP001055439"/>
    </source>
</evidence>
<reference evidence="4" key="1">
    <citation type="submission" date="2022-05" db="EMBL/GenBank/DDBJ databases">
        <title>The Musa troglodytarum L. genome provides insights into the mechanism of non-climacteric behaviour and enrichment of carotenoids.</title>
        <authorList>
            <person name="Wang J."/>
        </authorList>
    </citation>
    <scope>NUCLEOTIDE SEQUENCE</scope>
    <source>
        <tissue evidence="4">Leaf</tissue>
    </source>
</reference>
<accession>A0A9E7GRM7</accession>
<evidence type="ECO:0000313" key="4">
    <source>
        <dbReference type="EMBL" id="URE20116.1"/>
    </source>
</evidence>
<comment type="similarity">
    <text evidence="1">Belongs to the mTERF family.</text>
</comment>
<sequence>MTDQKHSVVEFFEEKGFDDESMNRMMRAREHRKGKSWDYLGSIEIQKRRLPYDVSKCLKILTLCFNQKLVPTVRCLAILGSKPGEVVKFPHIFSHTLEEKLCPLLLAFFRMLGTSEKQLVSTNPWNPNIRFLVVDMGREVHEIVEYPEFFQHGIEKSLEFRHKLLKQKSIHCSLSEMLSCNQKKFIAKYGLAAGFS</sequence>
<dbReference type="OrthoDB" id="637682at2759"/>
<dbReference type="GO" id="GO:0003676">
    <property type="term" value="F:nucleic acid binding"/>
    <property type="evidence" value="ECO:0007669"/>
    <property type="project" value="InterPro"/>
</dbReference>
<organism evidence="4 5">
    <name type="scientific">Musa troglodytarum</name>
    <name type="common">fe'i banana</name>
    <dbReference type="NCBI Taxonomy" id="320322"/>
    <lineage>
        <taxon>Eukaryota</taxon>
        <taxon>Viridiplantae</taxon>
        <taxon>Streptophyta</taxon>
        <taxon>Embryophyta</taxon>
        <taxon>Tracheophyta</taxon>
        <taxon>Spermatophyta</taxon>
        <taxon>Magnoliopsida</taxon>
        <taxon>Liliopsida</taxon>
        <taxon>Zingiberales</taxon>
        <taxon>Musaceae</taxon>
        <taxon>Musa</taxon>
    </lineage>
</organism>
<dbReference type="InterPro" id="IPR038538">
    <property type="entry name" value="MTERF_sf"/>
</dbReference>
<keyword evidence="5" id="KW-1185">Reference proteome</keyword>
<keyword evidence="2" id="KW-0805">Transcription regulation</keyword>
<evidence type="ECO:0000256" key="3">
    <source>
        <dbReference type="ARBA" id="ARBA00022946"/>
    </source>
</evidence>
<dbReference type="EMBL" id="CP097509">
    <property type="protein sequence ID" value="URE20116.1"/>
    <property type="molecule type" value="Genomic_DNA"/>
</dbReference>
<dbReference type="Proteomes" id="UP001055439">
    <property type="component" value="Chromosome 7"/>
</dbReference>
<dbReference type="InterPro" id="IPR003690">
    <property type="entry name" value="MTERF"/>
</dbReference>